<proteinExistence type="predicted"/>
<reference evidence="3" key="2">
    <citation type="journal article" date="2008" name="Nucleic Acids Res.">
        <title>The rice annotation project database (RAP-DB): 2008 update.</title>
        <authorList>
            <consortium name="The rice annotation project (RAP)"/>
        </authorList>
    </citation>
    <scope>GENOME REANNOTATION</scope>
    <source>
        <strain evidence="3">cv. Nipponbare</strain>
    </source>
</reference>
<feature type="region of interest" description="Disordered" evidence="1">
    <location>
        <begin position="289"/>
        <end position="336"/>
    </location>
</feature>
<feature type="compositionally biased region" description="Low complexity" evidence="1">
    <location>
        <begin position="66"/>
        <end position="83"/>
    </location>
</feature>
<dbReference type="InterPro" id="IPR018971">
    <property type="entry name" value="DUF1997"/>
</dbReference>
<dbReference type="HOGENOM" id="CLU_067440_1_0_1"/>
<accession>Q0D4D9</accession>
<dbReference type="EMBL" id="AP008213">
    <property type="protein sequence ID" value="BAF22284.1"/>
    <property type="molecule type" value="Genomic_DNA"/>
</dbReference>
<reference evidence="2 3" key="1">
    <citation type="journal article" date="2005" name="Nature">
        <title>The map-based sequence of the rice genome.</title>
        <authorList>
            <consortium name="International rice genome sequencing project (IRGSP)"/>
            <person name="Matsumoto T."/>
            <person name="Wu J."/>
            <person name="Kanamori H."/>
            <person name="Katayose Y."/>
            <person name="Fujisawa M."/>
            <person name="Namiki N."/>
            <person name="Mizuno H."/>
            <person name="Yamamoto K."/>
            <person name="Antonio B.A."/>
            <person name="Baba T."/>
            <person name="Sakata K."/>
            <person name="Nagamura Y."/>
            <person name="Aoki H."/>
            <person name="Arikawa K."/>
            <person name="Arita K."/>
            <person name="Bito T."/>
            <person name="Chiden Y."/>
            <person name="Fujitsuka N."/>
            <person name="Fukunaka R."/>
            <person name="Hamada M."/>
            <person name="Harada C."/>
            <person name="Hayashi A."/>
            <person name="Hijishita S."/>
            <person name="Honda M."/>
            <person name="Hosokawa S."/>
            <person name="Ichikawa Y."/>
            <person name="Idonuma A."/>
            <person name="Iijima M."/>
            <person name="Ikeda M."/>
            <person name="Ikeno M."/>
            <person name="Ito K."/>
            <person name="Ito S."/>
            <person name="Ito T."/>
            <person name="Ito Y."/>
            <person name="Ito Y."/>
            <person name="Iwabuchi A."/>
            <person name="Kamiya K."/>
            <person name="Karasawa W."/>
            <person name="Kurita K."/>
            <person name="Katagiri S."/>
            <person name="Kikuta A."/>
            <person name="Kobayashi H."/>
            <person name="Kobayashi N."/>
            <person name="Machita K."/>
            <person name="Maehara T."/>
            <person name="Masukawa M."/>
            <person name="Mizubayashi T."/>
            <person name="Mukai Y."/>
            <person name="Nagasaki H."/>
            <person name="Nagata Y."/>
            <person name="Naito S."/>
            <person name="Nakashima M."/>
            <person name="Nakama Y."/>
            <person name="Nakamichi Y."/>
            <person name="Nakamura M."/>
            <person name="Meguro A."/>
            <person name="Negishi M."/>
            <person name="Ohta I."/>
            <person name="Ohta T."/>
            <person name="Okamoto M."/>
            <person name="Ono N."/>
            <person name="Saji S."/>
            <person name="Sakaguchi M."/>
            <person name="Sakai K."/>
            <person name="Shibata M."/>
            <person name="Shimokawa T."/>
            <person name="Song J."/>
            <person name="Takazaki Y."/>
            <person name="Terasawa K."/>
            <person name="Tsugane M."/>
            <person name="Tsuji K."/>
            <person name="Ueda S."/>
            <person name="Waki K."/>
            <person name="Yamagata H."/>
            <person name="Yamamoto M."/>
            <person name="Yamamoto S."/>
            <person name="Yamane H."/>
            <person name="Yoshiki S."/>
            <person name="Yoshihara R."/>
            <person name="Yukawa K."/>
            <person name="Zhong H."/>
            <person name="Yano M."/>
            <person name="Yuan Q."/>
            <person name="Ouyang S."/>
            <person name="Liu J."/>
            <person name="Jones K.M."/>
            <person name="Gansberger K."/>
            <person name="Moffat K."/>
            <person name="Hill J."/>
            <person name="Bera J."/>
            <person name="Fadrosh D."/>
            <person name="Jin S."/>
            <person name="Johri S."/>
            <person name="Kim M."/>
            <person name="Overton L."/>
            <person name="Reardon M."/>
            <person name="Tsitrin T."/>
            <person name="Vuong H."/>
            <person name="Weaver B."/>
            <person name="Ciecko A."/>
            <person name="Tallon L."/>
            <person name="Jackson J."/>
            <person name="Pai G."/>
            <person name="Aken S.V."/>
            <person name="Utterback T."/>
            <person name="Reidmuller S."/>
            <person name="Feldblyum T."/>
            <person name="Hsiao J."/>
            <person name="Zismann V."/>
            <person name="Iobst S."/>
            <person name="de Vazeille A.R."/>
            <person name="Buell C.R."/>
            <person name="Ying K."/>
            <person name="Li Y."/>
            <person name="Lu T."/>
            <person name="Huang Y."/>
            <person name="Zhao Q."/>
            <person name="Feng Q."/>
            <person name="Zhang L."/>
            <person name="Zhu J."/>
            <person name="Weng Q."/>
            <person name="Mu J."/>
            <person name="Lu Y."/>
            <person name="Fan D."/>
            <person name="Liu Y."/>
            <person name="Guan J."/>
            <person name="Zhang Y."/>
            <person name="Yu S."/>
            <person name="Liu X."/>
            <person name="Zhang Y."/>
            <person name="Hong G."/>
            <person name="Han B."/>
            <person name="Choisne N."/>
            <person name="Demange N."/>
            <person name="Orjeda G."/>
            <person name="Samain S."/>
            <person name="Cattolico L."/>
            <person name="Pelletier E."/>
            <person name="Couloux A."/>
            <person name="Segurens B."/>
            <person name="Wincker P."/>
            <person name="D'Hont A."/>
            <person name="Scarpelli C."/>
            <person name="Weissenbach J."/>
            <person name="Salanoubat M."/>
            <person name="Quetier F."/>
            <person name="Yu Y."/>
            <person name="Kim H.R."/>
            <person name="Rambo T."/>
            <person name="Currie J."/>
            <person name="Collura K."/>
            <person name="Luo M."/>
            <person name="Yang T."/>
            <person name="Ammiraju J.S.S."/>
            <person name="Engler F."/>
            <person name="Soderlund C."/>
            <person name="Wing R.A."/>
            <person name="Palmer L.E."/>
            <person name="de la Bastide M."/>
            <person name="Spiegel L."/>
            <person name="Nascimento L."/>
            <person name="Zutavern T."/>
            <person name="O'Shaughnessy A."/>
            <person name="Dike S."/>
            <person name="Dedhia N."/>
            <person name="Preston R."/>
            <person name="Balija V."/>
            <person name="McCombie W.R."/>
            <person name="Chow T."/>
            <person name="Chen H."/>
            <person name="Chung M."/>
            <person name="Chen C."/>
            <person name="Shaw J."/>
            <person name="Wu H."/>
            <person name="Hsiao K."/>
            <person name="Chao Y."/>
            <person name="Chu M."/>
            <person name="Cheng C."/>
            <person name="Hour A."/>
            <person name="Lee P."/>
            <person name="Lin S."/>
            <person name="Lin Y."/>
            <person name="Liou J."/>
            <person name="Liu S."/>
            <person name="Hsing Y."/>
            <person name="Raghuvanshi S."/>
            <person name="Mohanty A."/>
            <person name="Bharti A.K."/>
            <person name="Gaur A."/>
            <person name="Gupta V."/>
            <person name="Kumar D."/>
            <person name="Ravi V."/>
            <person name="Vij S."/>
            <person name="Kapur A."/>
            <person name="Khurana P."/>
            <person name="Khurana P."/>
            <person name="Khurana J.P."/>
            <person name="Tyagi A.K."/>
            <person name="Gaikwad K."/>
            <person name="Singh A."/>
            <person name="Dalal V."/>
            <person name="Srivastava S."/>
            <person name="Dixit A."/>
            <person name="Pal A.K."/>
            <person name="Ghazi I.A."/>
            <person name="Yadav M."/>
            <person name="Pandit A."/>
            <person name="Bhargava A."/>
            <person name="Sureshbabu K."/>
            <person name="Batra K."/>
            <person name="Sharma T.R."/>
            <person name="Mohapatra T."/>
            <person name="Singh N.K."/>
            <person name="Messing J."/>
            <person name="Nelson A.B."/>
            <person name="Fuks G."/>
            <person name="Kavchok S."/>
            <person name="Keizer G."/>
            <person name="Linton E."/>
            <person name="Llaca V."/>
            <person name="Song R."/>
            <person name="Tanyolac B."/>
            <person name="Young S."/>
            <person name="Ho-Il K."/>
            <person name="Hahn J.H."/>
            <person name="Sangsakoo G."/>
            <person name="Vanavichit A."/>
            <person name="de Mattos Luiz.A.T."/>
            <person name="Zimmer P.D."/>
            <person name="Malone G."/>
            <person name="Dellagostin O."/>
            <person name="de Oliveira A.C."/>
            <person name="Bevan M."/>
            <person name="Bancroft I."/>
            <person name="Minx P."/>
            <person name="Cordum H."/>
            <person name="Wilson R."/>
            <person name="Cheng Z."/>
            <person name="Jin W."/>
            <person name="Jiang J."/>
            <person name="Leong S.A."/>
            <person name="Iwama H."/>
            <person name="Gojobori T."/>
            <person name="Itoh T."/>
            <person name="Niimura Y."/>
            <person name="Fujii Y."/>
            <person name="Habara T."/>
            <person name="Sakai H."/>
            <person name="Sato Y."/>
            <person name="Wilson G."/>
            <person name="Kumar K."/>
            <person name="McCouch S."/>
            <person name="Juretic N."/>
            <person name="Hoen D."/>
            <person name="Wright S."/>
            <person name="Bruskiewich R."/>
            <person name="Bureau T."/>
            <person name="Miyao A."/>
            <person name="Hirochika H."/>
            <person name="Nishikawa T."/>
            <person name="Kadowaki K."/>
            <person name="Sugiura M."/>
            <person name="Burr B."/>
            <person name="Sasaki T."/>
        </authorList>
    </citation>
    <scope>NUCLEOTIDE SEQUENCE [LARGE SCALE GENOMIC DNA]</scope>
    <source>
        <strain evidence="3">cv. Nipponbare</strain>
    </source>
</reference>
<evidence type="ECO:0000313" key="3">
    <source>
        <dbReference type="Proteomes" id="UP000000763"/>
    </source>
</evidence>
<protein>
    <submittedName>
        <fullName evidence="2">Os07g0633000 protein</fullName>
    </submittedName>
</protein>
<dbReference type="Pfam" id="PF09366">
    <property type="entry name" value="DUF1997"/>
    <property type="match status" value="1"/>
</dbReference>
<dbReference type="KEGG" id="dosa:Os07g0633000"/>
<evidence type="ECO:0000256" key="1">
    <source>
        <dbReference type="SAM" id="MobiDB-lite"/>
    </source>
</evidence>
<evidence type="ECO:0000313" key="2">
    <source>
        <dbReference type="EMBL" id="BAF22284.1"/>
    </source>
</evidence>
<feature type="region of interest" description="Disordered" evidence="1">
    <location>
        <begin position="63"/>
        <end position="83"/>
    </location>
</feature>
<dbReference type="PANTHER" id="PTHR34133:SF8">
    <property type="entry name" value="OS07G0633000 PROTEIN"/>
    <property type="match status" value="1"/>
</dbReference>
<dbReference type="Proteomes" id="UP000000763">
    <property type="component" value="Chromosome 7"/>
</dbReference>
<organism evidence="2 3">
    <name type="scientific">Oryza sativa subsp. japonica</name>
    <name type="common">Rice</name>
    <dbReference type="NCBI Taxonomy" id="39947"/>
    <lineage>
        <taxon>Eukaryota</taxon>
        <taxon>Viridiplantae</taxon>
        <taxon>Streptophyta</taxon>
        <taxon>Embryophyta</taxon>
        <taxon>Tracheophyta</taxon>
        <taxon>Spermatophyta</taxon>
        <taxon>Magnoliopsida</taxon>
        <taxon>Liliopsida</taxon>
        <taxon>Poales</taxon>
        <taxon>Poaceae</taxon>
        <taxon>BOP clade</taxon>
        <taxon>Oryzoideae</taxon>
        <taxon>Oryzeae</taxon>
        <taxon>Oryzinae</taxon>
        <taxon>Oryza</taxon>
        <taxon>Oryza sativa</taxon>
    </lineage>
</organism>
<gene>
    <name evidence="2" type="ordered locus">Os07g0633000</name>
</gene>
<dbReference type="PANTHER" id="PTHR34133">
    <property type="entry name" value="OS07G0633000 PROTEIN"/>
    <property type="match status" value="1"/>
</dbReference>
<feature type="compositionally biased region" description="Low complexity" evidence="1">
    <location>
        <begin position="1"/>
        <end position="12"/>
    </location>
</feature>
<feature type="region of interest" description="Disordered" evidence="1">
    <location>
        <begin position="1"/>
        <end position="29"/>
    </location>
</feature>
<sequence length="416" mass="45341">MAAAAAAAAAAASTARGGHRPWTAASRGVSARRCSVAPAQVRARGPTEWWPAAARRRRAPRRHAVAAKAGAADARPSSSSDAVSYSSSISTDMPLYEPTGVSFDEYLLDRARVFRAMFPDESRSQRLSDEEWRVQMLPLQFLLLTVHPVVVMQLRHRDGVLDLRIQPLNRVRAMCLFVCLFGPEGAAQTEWELRGLERDYAPASFDLGVRGSLYADRSRGRRACRLRGHLEISIGCVLPPPMRLVPGAVMRGVAESVLQRLAEKMKQDVDVGIVADFQRFRREKAAAAAAATGKRTRERKIGDASSSAQSARRAPDMTLSAASKGVSAPPGLPVPGNVGDDPLPNPGVNGPTADGAFAAGVVPPAMELPMCYYVSETEQMVDRFLQTFRECCPRERGKMLTFLRRRIALNLKPRKN</sequence>
<dbReference type="AlphaFoldDB" id="Q0D4D9"/>
<name>Q0D4D9_ORYSJ</name>